<dbReference type="PANTHER" id="PTHR33993">
    <property type="entry name" value="GLYOXALASE-RELATED"/>
    <property type="match status" value="1"/>
</dbReference>
<dbReference type="EMBL" id="JBIAPK010000009">
    <property type="protein sequence ID" value="MFF3342281.1"/>
    <property type="molecule type" value="Genomic_DNA"/>
</dbReference>
<reference evidence="2 3" key="1">
    <citation type="submission" date="2024-10" db="EMBL/GenBank/DDBJ databases">
        <title>The Natural Products Discovery Center: Release of the First 8490 Sequenced Strains for Exploring Actinobacteria Biosynthetic Diversity.</title>
        <authorList>
            <person name="Kalkreuter E."/>
            <person name="Kautsar S.A."/>
            <person name="Yang D."/>
            <person name="Bader C.D."/>
            <person name="Teijaro C.N."/>
            <person name="Fluegel L."/>
            <person name="Davis C.M."/>
            <person name="Simpson J.R."/>
            <person name="Lauterbach L."/>
            <person name="Steele A.D."/>
            <person name="Gui C."/>
            <person name="Meng S."/>
            <person name="Li G."/>
            <person name="Viehrig K."/>
            <person name="Ye F."/>
            <person name="Su P."/>
            <person name="Kiefer A.F."/>
            <person name="Nichols A."/>
            <person name="Cepeda A.J."/>
            <person name="Yan W."/>
            <person name="Fan B."/>
            <person name="Jiang Y."/>
            <person name="Adhikari A."/>
            <person name="Zheng C.-J."/>
            <person name="Schuster L."/>
            <person name="Cowan T.M."/>
            <person name="Smanski M.J."/>
            <person name="Chevrette M.G."/>
            <person name="De Carvalho L.P.S."/>
            <person name="Shen B."/>
        </authorList>
    </citation>
    <scope>NUCLEOTIDE SEQUENCE [LARGE SCALE GENOMIC DNA]</scope>
    <source>
        <strain evidence="2 3">NPDC003029</strain>
    </source>
</reference>
<dbReference type="RefSeq" id="WP_355726351.1">
    <property type="nucleotide sequence ID" value="NZ_JBEXNP010000028.1"/>
</dbReference>
<evidence type="ECO:0000259" key="1">
    <source>
        <dbReference type="PROSITE" id="PS51819"/>
    </source>
</evidence>
<dbReference type="Proteomes" id="UP001601976">
    <property type="component" value="Unassembled WGS sequence"/>
</dbReference>
<evidence type="ECO:0000313" key="2">
    <source>
        <dbReference type="EMBL" id="MFF3342281.1"/>
    </source>
</evidence>
<comment type="caution">
    <text evidence="2">The sequence shown here is derived from an EMBL/GenBank/DDBJ whole genome shotgun (WGS) entry which is preliminary data.</text>
</comment>
<organism evidence="2 3">
    <name type="scientific">Streptomyces flavidovirens</name>
    <dbReference type="NCBI Taxonomy" id="67298"/>
    <lineage>
        <taxon>Bacteria</taxon>
        <taxon>Bacillati</taxon>
        <taxon>Actinomycetota</taxon>
        <taxon>Actinomycetes</taxon>
        <taxon>Kitasatosporales</taxon>
        <taxon>Streptomycetaceae</taxon>
        <taxon>Streptomyces</taxon>
    </lineage>
</organism>
<evidence type="ECO:0000313" key="3">
    <source>
        <dbReference type="Proteomes" id="UP001601976"/>
    </source>
</evidence>
<dbReference type="SUPFAM" id="SSF54593">
    <property type="entry name" value="Glyoxalase/Bleomycin resistance protein/Dihydroxybiphenyl dioxygenase"/>
    <property type="match status" value="1"/>
</dbReference>
<dbReference type="InterPro" id="IPR052164">
    <property type="entry name" value="Anthracycline_SecMetBiosynth"/>
</dbReference>
<feature type="domain" description="VOC" evidence="1">
    <location>
        <begin position="12"/>
        <end position="135"/>
    </location>
</feature>
<dbReference type="PROSITE" id="PS51819">
    <property type="entry name" value="VOC"/>
    <property type="match status" value="2"/>
</dbReference>
<dbReference type="CDD" id="cd07247">
    <property type="entry name" value="SgaA_N_like"/>
    <property type="match status" value="1"/>
</dbReference>
<dbReference type="Pfam" id="PF00903">
    <property type="entry name" value="Glyoxalase"/>
    <property type="match status" value="2"/>
</dbReference>
<name>A0ABW6RL45_9ACTN</name>
<dbReference type="PANTHER" id="PTHR33993:SF10">
    <property type="entry name" value="CONSERVED PROTEIN"/>
    <property type="match status" value="1"/>
</dbReference>
<dbReference type="InterPro" id="IPR004360">
    <property type="entry name" value="Glyas_Fos-R_dOase_dom"/>
</dbReference>
<accession>A0ABW6RL45</accession>
<feature type="domain" description="VOC" evidence="1">
    <location>
        <begin position="146"/>
        <end position="261"/>
    </location>
</feature>
<proteinExistence type="predicted"/>
<dbReference type="InterPro" id="IPR037523">
    <property type="entry name" value="VOC_core"/>
</dbReference>
<gene>
    <name evidence="2" type="ORF">ACFYWW_26735</name>
</gene>
<keyword evidence="3" id="KW-1185">Reference proteome</keyword>
<dbReference type="InterPro" id="IPR029068">
    <property type="entry name" value="Glyas_Bleomycin-R_OHBP_Dase"/>
</dbReference>
<protein>
    <submittedName>
        <fullName evidence="2">VOC family protein</fullName>
    </submittedName>
</protein>
<sequence>MSYVDSNQPDSTPTWIDLDVPDLDRAKEFYGALFGWDFETDAAGTRTGGHTTCLLRGRAVAGFRPASATASTASATGPAPGFWRMYFATRDCDATAKRVVDAGGAVAQEPLEFGDRARIALVSDSVGAGFGLWQGRTLPGCRIVNEPGSLVRNDLSTPRPGPARDFYTALFGFTLDGNEDLPGFDFTFLRRPDGHEIGGIFGDPSATVSAWQTTFEVADTDALAGRAVAAGGTAGEPTDSPYGRYAEITDPFGTAFSVIARPPAGPERPE</sequence>
<dbReference type="Gene3D" id="3.10.180.10">
    <property type="entry name" value="2,3-Dihydroxybiphenyl 1,2-Dioxygenase, domain 1"/>
    <property type="match status" value="2"/>
</dbReference>